<dbReference type="InterPro" id="IPR001471">
    <property type="entry name" value="AP2/ERF_dom"/>
</dbReference>
<reference evidence="7" key="1">
    <citation type="journal article" date="2014" name="Nat. Genet.">
        <title>The genome of the stress-tolerant wild tomato species Solanum pennellii.</title>
        <authorList>
            <person name="Bolger A."/>
            <person name="Scossa F."/>
            <person name="Bolger M.E."/>
            <person name="Lanz C."/>
            <person name="Maumus F."/>
            <person name="Tohge T."/>
            <person name="Quesneville H."/>
            <person name="Alseekh S."/>
            <person name="Sorensen I."/>
            <person name="Lichtenstein G."/>
            <person name="Fich E.A."/>
            <person name="Conte M."/>
            <person name="Keller H."/>
            <person name="Schneeberger K."/>
            <person name="Schwacke R."/>
            <person name="Ofner I."/>
            <person name="Vrebalov J."/>
            <person name="Xu Y."/>
            <person name="Osorio S."/>
            <person name="Aflitos S.A."/>
            <person name="Schijlen E."/>
            <person name="Jimenez-Gomez J.M."/>
            <person name="Ryngajllo M."/>
            <person name="Kimura S."/>
            <person name="Kumar R."/>
            <person name="Koenig D."/>
            <person name="Headland L.R."/>
            <person name="Maloof J.N."/>
            <person name="Sinha N."/>
            <person name="van Ham R.C."/>
            <person name="Lankhorst R.K."/>
            <person name="Mao L."/>
            <person name="Vogel A."/>
            <person name="Arsova B."/>
            <person name="Panstruga R."/>
            <person name="Fei Z."/>
            <person name="Rose J.K."/>
            <person name="Zamir D."/>
            <person name="Carrari F."/>
            <person name="Giovannoni J.J."/>
            <person name="Weigel D."/>
            <person name="Usadel B."/>
            <person name="Fernie A.R."/>
        </authorList>
    </citation>
    <scope>NUCLEOTIDE SEQUENCE [LARGE SCALE GENOMIC DNA]</scope>
    <source>
        <strain evidence="7">cv. LA0716</strain>
    </source>
</reference>
<evidence type="ECO:0000256" key="4">
    <source>
        <dbReference type="ARBA" id="ARBA00023163"/>
    </source>
</evidence>
<dbReference type="InterPro" id="IPR016177">
    <property type="entry name" value="DNA-bd_dom_sf"/>
</dbReference>
<keyword evidence="7" id="KW-1185">Reference proteome</keyword>
<dbReference type="RefSeq" id="XP_015055015.1">
    <property type="nucleotide sequence ID" value="XM_015199529.1"/>
</dbReference>
<dbReference type="InterPro" id="IPR036955">
    <property type="entry name" value="AP2/ERF_dom_sf"/>
</dbReference>
<sequence length="202" mass="23654">MELSSLHCPNYDFLLNEFRIWEFDSELNNHDHHIPRSSSSSKTTNFLKRSNYDEVTSYSIKRKDADGKKEIDEEKHYKGVRKRPWGKYAAEIRDSTRKGIRVWLGTFDTAEEAALVYDQAAFSMRGPLALLNFSTKKVRESLENINFFIQDGLSPAAALKEKYKMRMKNMKRRNRKKKMKKTVLIFEDLGADLLEELLFNST</sequence>
<name>A0ABM1FCP7_SOLPN</name>
<gene>
    <name evidence="8" type="primary">LOC107001512</name>
</gene>
<evidence type="ECO:0000313" key="8">
    <source>
        <dbReference type="RefSeq" id="XP_015055015.1"/>
    </source>
</evidence>
<dbReference type="SUPFAM" id="SSF54171">
    <property type="entry name" value="DNA-binding domain"/>
    <property type="match status" value="1"/>
</dbReference>
<evidence type="ECO:0000259" key="6">
    <source>
        <dbReference type="PROSITE" id="PS51032"/>
    </source>
</evidence>
<evidence type="ECO:0000256" key="3">
    <source>
        <dbReference type="ARBA" id="ARBA00023125"/>
    </source>
</evidence>
<dbReference type="Proteomes" id="UP000694930">
    <property type="component" value="Chromosome 10"/>
</dbReference>
<keyword evidence="4" id="KW-0804">Transcription</keyword>
<dbReference type="PRINTS" id="PR00367">
    <property type="entry name" value="ETHRSPELEMNT"/>
</dbReference>
<organism evidence="7 8">
    <name type="scientific">Solanum pennellii</name>
    <name type="common">Tomato</name>
    <name type="synonym">Lycopersicon pennellii</name>
    <dbReference type="NCBI Taxonomy" id="28526"/>
    <lineage>
        <taxon>Eukaryota</taxon>
        <taxon>Viridiplantae</taxon>
        <taxon>Streptophyta</taxon>
        <taxon>Embryophyta</taxon>
        <taxon>Tracheophyta</taxon>
        <taxon>Spermatophyta</taxon>
        <taxon>Magnoliopsida</taxon>
        <taxon>eudicotyledons</taxon>
        <taxon>Gunneridae</taxon>
        <taxon>Pentapetalae</taxon>
        <taxon>asterids</taxon>
        <taxon>lamiids</taxon>
        <taxon>Solanales</taxon>
        <taxon>Solanaceae</taxon>
        <taxon>Solanoideae</taxon>
        <taxon>Solaneae</taxon>
        <taxon>Solanum</taxon>
        <taxon>Solanum subgen. Lycopersicon</taxon>
    </lineage>
</organism>
<evidence type="ECO:0000256" key="5">
    <source>
        <dbReference type="ARBA" id="ARBA00023242"/>
    </source>
</evidence>
<keyword evidence="3" id="KW-0238">DNA-binding</keyword>
<feature type="domain" description="AP2/ERF" evidence="6">
    <location>
        <begin position="76"/>
        <end position="134"/>
    </location>
</feature>
<evidence type="ECO:0000256" key="2">
    <source>
        <dbReference type="ARBA" id="ARBA00023015"/>
    </source>
</evidence>
<protein>
    <submittedName>
        <fullName evidence="8">Ethylene-responsive transcription factor 1B-like</fullName>
    </submittedName>
</protein>
<evidence type="ECO:0000256" key="1">
    <source>
        <dbReference type="ARBA" id="ARBA00004123"/>
    </source>
</evidence>
<dbReference type="PANTHER" id="PTHR31190:SF305">
    <property type="entry name" value="AP2_ERF DOMAIN-CONTAINING PROTEIN"/>
    <property type="match status" value="1"/>
</dbReference>
<accession>A0ABM1FCP7</accession>
<reference evidence="8" key="2">
    <citation type="submission" date="2025-08" db="UniProtKB">
        <authorList>
            <consortium name="RefSeq"/>
        </authorList>
    </citation>
    <scope>IDENTIFICATION</scope>
</reference>
<dbReference type="GeneID" id="107001512"/>
<evidence type="ECO:0000313" key="7">
    <source>
        <dbReference type="Proteomes" id="UP000694930"/>
    </source>
</evidence>
<dbReference type="PROSITE" id="PS51032">
    <property type="entry name" value="AP2_ERF"/>
    <property type="match status" value="1"/>
</dbReference>
<proteinExistence type="predicted"/>
<keyword evidence="5" id="KW-0539">Nucleus</keyword>
<dbReference type="CDD" id="cd00018">
    <property type="entry name" value="AP2"/>
    <property type="match status" value="1"/>
</dbReference>
<dbReference type="PANTHER" id="PTHR31190">
    <property type="entry name" value="DNA-BINDING DOMAIN"/>
    <property type="match status" value="1"/>
</dbReference>
<dbReference type="SMART" id="SM00380">
    <property type="entry name" value="AP2"/>
    <property type="match status" value="1"/>
</dbReference>
<dbReference type="Pfam" id="PF00847">
    <property type="entry name" value="AP2"/>
    <property type="match status" value="1"/>
</dbReference>
<dbReference type="InterPro" id="IPR044808">
    <property type="entry name" value="ERF_plant"/>
</dbReference>
<keyword evidence="2" id="KW-0805">Transcription regulation</keyword>
<dbReference type="Gene3D" id="3.30.730.10">
    <property type="entry name" value="AP2/ERF domain"/>
    <property type="match status" value="1"/>
</dbReference>
<comment type="subcellular location">
    <subcellularLocation>
        <location evidence="1">Nucleus</location>
    </subcellularLocation>
</comment>